<keyword evidence="5" id="KW-0456">Lyase</keyword>
<evidence type="ECO:0000256" key="1">
    <source>
        <dbReference type="ARBA" id="ARBA00001933"/>
    </source>
</evidence>
<comment type="similarity">
    <text evidence="2">Belongs to the Orn/Lys/Arg decarboxylase class-II family.</text>
</comment>
<dbReference type="PANTHER" id="PTHR11482">
    <property type="entry name" value="ARGININE/DIAMINOPIMELATE/ORNITHINE DECARBOXYLASE"/>
    <property type="match status" value="1"/>
</dbReference>
<dbReference type="FunFam" id="3.20.20.10:FF:000005">
    <property type="entry name" value="Ornithine decarboxylase"/>
    <property type="match status" value="1"/>
</dbReference>
<sequence length="375" mass="40667">MCKTAVKCNSDTVLLNVLMQLGAGFDCASVEEMHTVLSLGTHPSSINFANPCKAPESLAFAYKVGIRKTTFDNLDELDNIKKYMPNAQLLLRIYANDSSAVVSLGEKYGAPLESCHALLVRARELDMDVVGTTFHIGSCASDPNAIREAIAHSRLVWDIAQSLGYSLKIVDIGGGFQSTETAFDPMATAASSAISEASFPEQTEFIGEPGRFYACSAFTLVCRVISRRISTGPTASKALEMLYQNDGVYKSFMNGLTEKEVFTPTLIKGKIDGNVGRKTGEHAYTIWGPTCSSTDCVTRRATFPCEVRVGDFLVYRNMGAYTSATATRFNGFSSQAVTIYVCSRSKNYAQAEECSSEVEDCSKIVDASKTPTVEL</sequence>
<dbReference type="Pfam" id="PF02784">
    <property type="entry name" value="Orn_Arg_deC_N"/>
    <property type="match status" value="1"/>
</dbReference>
<reference evidence="8" key="1">
    <citation type="submission" date="2020-10" db="EMBL/GenBank/DDBJ databases">
        <authorList>
            <person name="Kusch S."/>
        </authorList>
    </citation>
    <scope>NUCLEOTIDE SEQUENCE</scope>
    <source>
        <strain evidence="8">SwB9</strain>
    </source>
</reference>
<dbReference type="InterPro" id="IPR002433">
    <property type="entry name" value="Orn_de-COase"/>
</dbReference>
<name>A0A8H2W2V8_9HELO</name>
<accession>A0A8H2W2V8</accession>
<dbReference type="SUPFAM" id="SSF50621">
    <property type="entry name" value="Alanine racemase C-terminal domain-like"/>
    <property type="match status" value="1"/>
</dbReference>
<dbReference type="PANTHER" id="PTHR11482:SF6">
    <property type="entry name" value="ORNITHINE DECARBOXYLASE 1-RELATED"/>
    <property type="match status" value="1"/>
</dbReference>
<protein>
    <submittedName>
        <fullName evidence="8">Be6206cf-6d13-47e6-a2e2-3c6f13cbb763</fullName>
    </submittedName>
</protein>
<dbReference type="SUPFAM" id="SSF51419">
    <property type="entry name" value="PLP-binding barrel"/>
    <property type="match status" value="1"/>
</dbReference>
<proteinExistence type="inferred from homology"/>
<dbReference type="OrthoDB" id="5034579at2759"/>
<gene>
    <name evidence="8" type="ORF">SCLTRI_LOCUS8867</name>
</gene>
<dbReference type="PRINTS" id="PR01179">
    <property type="entry name" value="ODADCRBXLASE"/>
</dbReference>
<evidence type="ECO:0000256" key="6">
    <source>
        <dbReference type="PIRSR" id="PIRSR600183-50"/>
    </source>
</evidence>
<dbReference type="InterPro" id="IPR022657">
    <property type="entry name" value="De-COase2_CS"/>
</dbReference>
<dbReference type="EMBL" id="CAJHIA010000033">
    <property type="protein sequence ID" value="CAD6449074.1"/>
    <property type="molecule type" value="Genomic_DNA"/>
</dbReference>
<dbReference type="GO" id="GO:0033387">
    <property type="term" value="P:putrescine biosynthetic process from arginine, via ornithine"/>
    <property type="evidence" value="ECO:0007669"/>
    <property type="project" value="TreeGrafter"/>
</dbReference>
<comment type="cofactor">
    <cofactor evidence="1 6">
        <name>pyridoxal 5'-phosphate</name>
        <dbReference type="ChEBI" id="CHEBI:597326"/>
    </cofactor>
</comment>
<dbReference type="InterPro" id="IPR022644">
    <property type="entry name" value="De-COase2_N"/>
</dbReference>
<keyword evidence="3" id="KW-0210">Decarboxylase</keyword>
<dbReference type="InterPro" id="IPR000183">
    <property type="entry name" value="Orn/DAP/Arg_de-COase"/>
</dbReference>
<evidence type="ECO:0000313" key="8">
    <source>
        <dbReference type="EMBL" id="CAD6449074.1"/>
    </source>
</evidence>
<keyword evidence="9" id="KW-1185">Reference proteome</keyword>
<feature type="domain" description="Orn/DAP/Arg decarboxylase 2 N-terminal" evidence="7">
    <location>
        <begin position="5"/>
        <end position="214"/>
    </location>
</feature>
<evidence type="ECO:0000259" key="7">
    <source>
        <dbReference type="Pfam" id="PF02784"/>
    </source>
</evidence>
<evidence type="ECO:0000256" key="4">
    <source>
        <dbReference type="ARBA" id="ARBA00022898"/>
    </source>
</evidence>
<dbReference type="InterPro" id="IPR009006">
    <property type="entry name" value="Ala_racemase/Decarboxylase_C"/>
</dbReference>
<dbReference type="GO" id="GO:0004586">
    <property type="term" value="F:ornithine decarboxylase activity"/>
    <property type="evidence" value="ECO:0007669"/>
    <property type="project" value="TreeGrafter"/>
</dbReference>
<feature type="active site" description="Proton donor" evidence="6">
    <location>
        <position position="291"/>
    </location>
</feature>
<dbReference type="CDD" id="cd00622">
    <property type="entry name" value="PLPDE_III_ODC"/>
    <property type="match status" value="1"/>
</dbReference>
<dbReference type="Gene3D" id="3.20.20.10">
    <property type="entry name" value="Alanine racemase"/>
    <property type="match status" value="1"/>
</dbReference>
<evidence type="ECO:0000256" key="3">
    <source>
        <dbReference type="ARBA" id="ARBA00022793"/>
    </source>
</evidence>
<keyword evidence="4 6" id="KW-0663">Pyridoxal phosphate</keyword>
<dbReference type="PROSITE" id="PS00879">
    <property type="entry name" value="ODR_DC_2_2"/>
    <property type="match status" value="1"/>
</dbReference>
<organism evidence="8 9">
    <name type="scientific">Sclerotinia trifoliorum</name>
    <dbReference type="NCBI Taxonomy" id="28548"/>
    <lineage>
        <taxon>Eukaryota</taxon>
        <taxon>Fungi</taxon>
        <taxon>Dikarya</taxon>
        <taxon>Ascomycota</taxon>
        <taxon>Pezizomycotina</taxon>
        <taxon>Leotiomycetes</taxon>
        <taxon>Helotiales</taxon>
        <taxon>Sclerotiniaceae</taxon>
        <taxon>Sclerotinia</taxon>
    </lineage>
</organism>
<dbReference type="InterPro" id="IPR029066">
    <property type="entry name" value="PLP-binding_barrel"/>
</dbReference>
<dbReference type="AlphaFoldDB" id="A0A8H2W2V8"/>
<comment type="caution">
    <text evidence="8">The sequence shown here is derived from an EMBL/GenBank/DDBJ whole genome shotgun (WGS) entry which is preliminary data.</text>
</comment>
<dbReference type="Gene3D" id="2.40.37.10">
    <property type="entry name" value="Lyase, Ornithine Decarboxylase, Chain A, domain 1"/>
    <property type="match status" value="1"/>
</dbReference>
<dbReference type="Proteomes" id="UP000624404">
    <property type="component" value="Unassembled WGS sequence"/>
</dbReference>
<evidence type="ECO:0000256" key="5">
    <source>
        <dbReference type="ARBA" id="ARBA00023239"/>
    </source>
</evidence>
<evidence type="ECO:0000313" key="9">
    <source>
        <dbReference type="Proteomes" id="UP000624404"/>
    </source>
</evidence>
<dbReference type="PRINTS" id="PR01182">
    <property type="entry name" value="ORNDCRBXLASE"/>
</dbReference>
<evidence type="ECO:0000256" key="2">
    <source>
        <dbReference type="ARBA" id="ARBA00008872"/>
    </source>
</evidence>
<feature type="modified residue" description="N6-(pyridoxal phosphate)lysine" evidence="6">
    <location>
        <position position="7"/>
    </location>
</feature>
<dbReference type="GO" id="GO:0005737">
    <property type="term" value="C:cytoplasm"/>
    <property type="evidence" value="ECO:0007669"/>
    <property type="project" value="TreeGrafter"/>
</dbReference>